<evidence type="ECO:0000313" key="2">
    <source>
        <dbReference type="EMBL" id="MCZ8515682.1"/>
    </source>
</evidence>
<dbReference type="RefSeq" id="WP_269884216.1">
    <property type="nucleotide sequence ID" value="NZ_JAQAGZ010000019.1"/>
</dbReference>
<keyword evidence="3" id="KW-1185">Reference proteome</keyword>
<proteinExistence type="predicted"/>
<name>A0ABT4QFM6_9BACL</name>
<dbReference type="EMBL" id="JAQAGZ010000019">
    <property type="protein sequence ID" value="MCZ8515682.1"/>
    <property type="molecule type" value="Genomic_DNA"/>
</dbReference>
<feature type="transmembrane region" description="Helical" evidence="1">
    <location>
        <begin position="33"/>
        <end position="53"/>
    </location>
</feature>
<keyword evidence="1" id="KW-1133">Transmembrane helix</keyword>
<sequence length="76" mass="9010">MNSQFQVWFFGLFLMMLLLDIKHLPGMRKNLKWLYATVYLVTFGIFLSTVMGYPPPMPTKYFIYRVSPWVSSIIHS</sequence>
<keyword evidence="1" id="KW-0812">Transmembrane</keyword>
<protein>
    <submittedName>
        <fullName evidence="2">Uncharacterized protein</fullName>
    </submittedName>
</protein>
<feature type="transmembrane region" description="Helical" evidence="1">
    <location>
        <begin position="6"/>
        <end position="21"/>
    </location>
</feature>
<gene>
    <name evidence="2" type="ORF">O9H85_25380</name>
</gene>
<accession>A0ABT4QFM6</accession>
<evidence type="ECO:0000313" key="3">
    <source>
        <dbReference type="Proteomes" id="UP001527882"/>
    </source>
</evidence>
<reference evidence="2 3" key="1">
    <citation type="submission" date="2022-12" db="EMBL/GenBank/DDBJ databases">
        <title>Draft genome sequence of Paenibacillus sp. dW9.</title>
        <authorList>
            <person name="Choi E.-W."/>
            <person name="Kim D.-U."/>
        </authorList>
    </citation>
    <scope>NUCLEOTIDE SEQUENCE [LARGE SCALE GENOMIC DNA]</scope>
    <source>
        <strain evidence="3">dW9</strain>
    </source>
</reference>
<comment type="caution">
    <text evidence="2">The sequence shown here is derived from an EMBL/GenBank/DDBJ whole genome shotgun (WGS) entry which is preliminary data.</text>
</comment>
<organism evidence="2 3">
    <name type="scientific">Paenibacillus gyeongsangnamensis</name>
    <dbReference type="NCBI Taxonomy" id="3388067"/>
    <lineage>
        <taxon>Bacteria</taxon>
        <taxon>Bacillati</taxon>
        <taxon>Bacillota</taxon>
        <taxon>Bacilli</taxon>
        <taxon>Bacillales</taxon>
        <taxon>Paenibacillaceae</taxon>
        <taxon>Paenibacillus</taxon>
    </lineage>
</organism>
<evidence type="ECO:0000256" key="1">
    <source>
        <dbReference type="SAM" id="Phobius"/>
    </source>
</evidence>
<dbReference type="Proteomes" id="UP001527882">
    <property type="component" value="Unassembled WGS sequence"/>
</dbReference>
<keyword evidence="1" id="KW-0472">Membrane</keyword>